<dbReference type="Pfam" id="PF09356">
    <property type="entry name" value="Phage_BR0599"/>
    <property type="match status" value="1"/>
</dbReference>
<dbReference type="Proteomes" id="UP000008548">
    <property type="component" value="Chromosome"/>
</dbReference>
<dbReference type="EMBL" id="CP000053">
    <property type="protein sequence ID" value="AAY61164.1"/>
    <property type="molecule type" value="Genomic_DNA"/>
</dbReference>
<feature type="domain" description="Bacteriophage phiJL001 Gp84 C-terminal" evidence="1">
    <location>
        <begin position="28"/>
        <end position="92"/>
    </location>
</feature>
<reference evidence="2 3" key="1">
    <citation type="journal article" date="2005" name="PLoS Biol.">
        <title>The genome sequence of Rickettsia felis identifies the first putative conjugative plasmid in an obligate intracellular parasite.</title>
        <authorList>
            <person name="Ogata H."/>
            <person name="Renesto P."/>
            <person name="Audic S."/>
            <person name="Robert C."/>
            <person name="Blanc G."/>
            <person name="Fournier P.E."/>
            <person name="Parinello H."/>
            <person name="Claverie J.M."/>
            <person name="Raoult D."/>
        </authorList>
    </citation>
    <scope>NUCLEOTIDE SEQUENCE [LARGE SCALE GENOMIC DNA]</scope>
    <source>
        <strain evidence="3">ATCC VR-1525 / URRWXCal2</strain>
    </source>
</reference>
<evidence type="ECO:0000313" key="2">
    <source>
        <dbReference type="EMBL" id="AAY61164.1"/>
    </source>
</evidence>
<dbReference type="HOGENOM" id="CLU_2411297_0_0_5"/>
<organism evidence="2 3">
    <name type="scientific">Rickettsia felis (strain ATCC VR-1525 / URRWXCal2)</name>
    <name type="common">Rickettsia azadi</name>
    <dbReference type="NCBI Taxonomy" id="315456"/>
    <lineage>
        <taxon>Bacteria</taxon>
        <taxon>Pseudomonadati</taxon>
        <taxon>Pseudomonadota</taxon>
        <taxon>Alphaproteobacteria</taxon>
        <taxon>Rickettsiales</taxon>
        <taxon>Rickettsiaceae</taxon>
        <taxon>Rickettsieae</taxon>
        <taxon>Rickettsia</taxon>
        <taxon>spotted fever group</taxon>
    </lineage>
</organism>
<dbReference type="AlphaFoldDB" id="Q4UMP4"/>
<dbReference type="InterPro" id="IPR018964">
    <property type="entry name" value="Phage_phiJL001_Gp84_C"/>
</dbReference>
<keyword evidence="3" id="KW-1185">Reference proteome</keyword>
<proteinExistence type="predicted"/>
<dbReference type="KEGG" id="rfe:RF_0313"/>
<evidence type="ECO:0000313" key="3">
    <source>
        <dbReference type="Proteomes" id="UP000008548"/>
    </source>
</evidence>
<protein>
    <recommendedName>
        <fullName evidence="1">Bacteriophage phiJL001 Gp84 C-terminal domain-containing protein</fullName>
    </recommendedName>
</protein>
<accession>Q4UMP4</accession>
<sequence length="92" mass="10350">MKRILQKIASIIAPPPKLTVSLHMVTFLWQSSKNIDLKMEVKSFSNRLVTLVLPMPFVISTGDEFTIIAGCDKASRTCIVKFNNIINFRGEP</sequence>
<dbReference type="STRING" id="315456.RF_0313"/>
<gene>
    <name evidence="2" type="ordered locus">RF_0313</name>
</gene>
<name>Q4UMP4_RICFE</name>
<evidence type="ECO:0000259" key="1">
    <source>
        <dbReference type="Pfam" id="PF09356"/>
    </source>
</evidence>
<dbReference type="eggNOG" id="COG5449">
    <property type="taxonomic scope" value="Bacteria"/>
</dbReference>